<dbReference type="GO" id="GO:0009313">
    <property type="term" value="P:oligosaccharide catabolic process"/>
    <property type="evidence" value="ECO:0007669"/>
    <property type="project" value="TreeGrafter"/>
</dbReference>
<dbReference type="Proteomes" id="UP000638014">
    <property type="component" value="Unassembled WGS sequence"/>
</dbReference>
<dbReference type="Gene3D" id="3.90.400.10">
    <property type="entry name" value="Oligo-1,6-glucosidase, Domain 2"/>
    <property type="match status" value="1"/>
</dbReference>
<evidence type="ECO:0000313" key="4">
    <source>
        <dbReference type="Proteomes" id="UP000638014"/>
    </source>
</evidence>
<sequence>MLGNNNTWQLPAVALAVSAALISACGGGGSSSSPSPSNPTTPNSASLDMSAVAVEDNDTGLPADWYRKGVFLEIFVRSYFDSNGDGYGDFDGLTAKLDYIESLGVKGIWLMPTMSSQDRDHGYAVTDYRGYEQDYGDAESFKRFLDEAHARGIGVIIDYVINHSAAENPLFLDSVDSIEDKRDWYMWRSDYVYWPQPWGSGDTWHSRNGAYYFGIFWDQMPDFNLQNPDVLDYHYHSQRYWLNLGVDGFRFDAVSHLVEGEDGQLEGHPETFTILKQIQDNVSQYQNRYMVCESPSHSFEMASDEVCGSAFGFGLNYALVNTARTGTLDPALNGYLTHPNIHNTALVLANHDRFAGARLMEQFNGNEARYKMAVASLLTLPGIPFIYYGEEIGMSHNGQGNDWDLRAPMSWTGDSRTGGFTESSPYRDLANNVTSYNVAAQQADPDSLLNFYKQMIALRNAEATLQTGDLTLLEAGSNSVLSFIRTEGDEELLVILNYSASSRTISLNLETNSEWQEIYPALSGSITAASNGATSLLQPALSIEVYRRH</sequence>
<feature type="domain" description="Glycosyl hydrolase family 13 catalytic" evidence="2">
    <location>
        <begin position="73"/>
        <end position="459"/>
    </location>
</feature>
<gene>
    <name evidence="3" type="ORF">IC617_13190</name>
</gene>
<evidence type="ECO:0000259" key="2">
    <source>
        <dbReference type="SMART" id="SM00642"/>
    </source>
</evidence>
<dbReference type="InterPro" id="IPR013780">
    <property type="entry name" value="Glyco_hydro_b"/>
</dbReference>
<dbReference type="PANTHER" id="PTHR10357">
    <property type="entry name" value="ALPHA-AMYLASE FAMILY MEMBER"/>
    <property type="match status" value="1"/>
</dbReference>
<protein>
    <submittedName>
        <fullName evidence="3">Alpha-glucosidase C-terminal domain-containing protein</fullName>
    </submittedName>
</protein>
<dbReference type="EMBL" id="JACXAF010000017">
    <property type="protein sequence ID" value="MBD1390391.1"/>
    <property type="molecule type" value="Genomic_DNA"/>
</dbReference>
<reference evidence="3" key="1">
    <citation type="submission" date="2020-09" db="EMBL/GenBank/DDBJ databases">
        <title>A novel bacterium of genus Neiella, isolated from South China Sea.</title>
        <authorList>
            <person name="Huang H."/>
            <person name="Mo K."/>
            <person name="Hu Y."/>
        </authorList>
    </citation>
    <scope>NUCLEOTIDE SEQUENCE</scope>
    <source>
        <strain evidence="3">HB171785</strain>
    </source>
</reference>
<dbReference type="GO" id="GO:0004556">
    <property type="term" value="F:alpha-amylase activity"/>
    <property type="evidence" value="ECO:0007669"/>
    <property type="project" value="TreeGrafter"/>
</dbReference>
<accession>A0A8J6UGM4</accession>
<dbReference type="Gene3D" id="3.20.20.80">
    <property type="entry name" value="Glycosidases"/>
    <property type="match status" value="1"/>
</dbReference>
<dbReference type="Gene3D" id="2.60.40.1180">
    <property type="entry name" value="Golgi alpha-mannosidase II"/>
    <property type="match status" value="1"/>
</dbReference>
<comment type="similarity">
    <text evidence="1">Belongs to the glycosyl hydrolase 13 family.</text>
</comment>
<comment type="caution">
    <text evidence="3">The sequence shown here is derived from an EMBL/GenBank/DDBJ whole genome shotgun (WGS) entry which is preliminary data.</text>
</comment>
<dbReference type="SUPFAM" id="SSF51445">
    <property type="entry name" value="(Trans)glycosidases"/>
    <property type="match status" value="1"/>
</dbReference>
<dbReference type="InterPro" id="IPR006047">
    <property type="entry name" value="GH13_cat_dom"/>
</dbReference>
<keyword evidence="4" id="KW-1185">Reference proteome</keyword>
<dbReference type="PANTHER" id="PTHR10357:SF179">
    <property type="entry name" value="NEUTRAL AND BASIC AMINO ACID TRANSPORT PROTEIN RBAT"/>
    <property type="match status" value="1"/>
</dbReference>
<dbReference type="InterPro" id="IPR017853">
    <property type="entry name" value="GH"/>
</dbReference>
<dbReference type="Pfam" id="PF00128">
    <property type="entry name" value="Alpha-amylase"/>
    <property type="match status" value="1"/>
</dbReference>
<evidence type="ECO:0000313" key="3">
    <source>
        <dbReference type="EMBL" id="MBD1390391.1"/>
    </source>
</evidence>
<dbReference type="RefSeq" id="WP_191145460.1">
    <property type="nucleotide sequence ID" value="NZ_JACXAF010000017.1"/>
</dbReference>
<dbReference type="AlphaFoldDB" id="A0A8J6UGM4"/>
<evidence type="ECO:0000256" key="1">
    <source>
        <dbReference type="ARBA" id="ARBA00008061"/>
    </source>
</evidence>
<dbReference type="InterPro" id="IPR045857">
    <property type="entry name" value="O16G_dom_2"/>
</dbReference>
<dbReference type="SMART" id="SM00642">
    <property type="entry name" value="Aamy"/>
    <property type="match status" value="1"/>
</dbReference>
<dbReference type="SUPFAM" id="SSF51011">
    <property type="entry name" value="Glycosyl hydrolase domain"/>
    <property type="match status" value="1"/>
</dbReference>
<proteinExistence type="inferred from homology"/>
<dbReference type="CDD" id="cd11316">
    <property type="entry name" value="AmyAc_bac2_AmyA"/>
    <property type="match status" value="1"/>
</dbReference>
<organism evidence="3 4">
    <name type="scientific">Neiella litorisoli</name>
    <dbReference type="NCBI Taxonomy" id="2771431"/>
    <lineage>
        <taxon>Bacteria</taxon>
        <taxon>Pseudomonadati</taxon>
        <taxon>Pseudomonadota</taxon>
        <taxon>Gammaproteobacteria</taxon>
        <taxon>Alteromonadales</taxon>
        <taxon>Echinimonadaceae</taxon>
        <taxon>Neiella</taxon>
    </lineage>
</organism>
<name>A0A8J6UGM4_9GAMM</name>